<dbReference type="eggNOG" id="COG5517">
    <property type="taxonomic scope" value="Bacteria"/>
</dbReference>
<keyword evidence="2" id="KW-0560">Oxidoreductase</keyword>
<evidence type="ECO:0000256" key="1">
    <source>
        <dbReference type="ARBA" id="ARBA00009570"/>
    </source>
</evidence>
<dbReference type="PANTHER" id="PTHR41534">
    <property type="entry name" value="BLR3401 PROTEIN"/>
    <property type="match status" value="1"/>
</dbReference>
<dbReference type="Gene3D" id="3.10.450.50">
    <property type="match status" value="1"/>
</dbReference>
<sequence length="159" mass="18529">MTTRSEVEDLLYLEADLLDAWKLKDWLELYTDDAEYEVPSADLPGDADPAKSLFYIADNRFRLQERVVRLNKKTMWSEYPRSKTRHLVTNVRLLGAENGELRVRAAFAVYRTKWGNTDIYVGSYEYVLRETDAGLKIRKKRAILELDSLRPQGRVSILL</sequence>
<dbReference type="CDD" id="cd00667">
    <property type="entry name" value="ring_hydroxylating_dioxygenases_beta"/>
    <property type="match status" value="1"/>
</dbReference>
<dbReference type="Proteomes" id="UP000013232">
    <property type="component" value="Unassembled WGS sequence"/>
</dbReference>
<dbReference type="Pfam" id="PF00866">
    <property type="entry name" value="Ring_hydroxyl_B"/>
    <property type="match status" value="1"/>
</dbReference>
<dbReference type="EMBL" id="AMXE01000033">
    <property type="protein sequence ID" value="ENO87806.1"/>
    <property type="molecule type" value="Genomic_DNA"/>
</dbReference>
<protein>
    <submittedName>
        <fullName evidence="3">p-cumate dioxygenase small subunit (CmtAc)</fullName>
    </submittedName>
</protein>
<dbReference type="PANTHER" id="PTHR41534:SF2">
    <property type="entry name" value="3-PHENYLPROPIONATE_CINNAMIC ACID DIOXYGENASE SUBUNIT BETA"/>
    <property type="match status" value="1"/>
</dbReference>
<dbReference type="STRING" id="1123367.GCA_000621305_01306"/>
<proteinExistence type="inferred from homology"/>
<gene>
    <name evidence="3" type="ORF">C666_10175</name>
</gene>
<evidence type="ECO:0000313" key="3">
    <source>
        <dbReference type="EMBL" id="ENO87806.1"/>
    </source>
</evidence>
<dbReference type="AlphaFoldDB" id="N6Y0Y5"/>
<evidence type="ECO:0000313" key="4">
    <source>
        <dbReference type="Proteomes" id="UP000013232"/>
    </source>
</evidence>
<dbReference type="OrthoDB" id="7062869at2"/>
<dbReference type="SUPFAM" id="SSF54427">
    <property type="entry name" value="NTF2-like"/>
    <property type="match status" value="1"/>
</dbReference>
<name>N6Y0Y5_THAL4</name>
<organism evidence="3 4">
    <name type="scientific">Thauera linaloolentis (strain DSM 12138 / JCM 21573 / CCUG 41526 / CIP 105981 / IAM 15112 / NBRC 102519 / 47Lol)</name>
    <dbReference type="NCBI Taxonomy" id="1123367"/>
    <lineage>
        <taxon>Bacteria</taxon>
        <taxon>Pseudomonadati</taxon>
        <taxon>Pseudomonadota</taxon>
        <taxon>Betaproteobacteria</taxon>
        <taxon>Rhodocyclales</taxon>
        <taxon>Zoogloeaceae</taxon>
        <taxon>Thauera</taxon>
    </lineage>
</organism>
<keyword evidence="3" id="KW-0223">Dioxygenase</keyword>
<dbReference type="InterPro" id="IPR032710">
    <property type="entry name" value="NTF2-like_dom_sf"/>
</dbReference>
<keyword evidence="4" id="KW-1185">Reference proteome</keyword>
<comment type="caution">
    <text evidence="3">The sequence shown here is derived from an EMBL/GenBank/DDBJ whole genome shotgun (WGS) entry which is preliminary data.</text>
</comment>
<dbReference type="GO" id="GO:0051213">
    <property type="term" value="F:dioxygenase activity"/>
    <property type="evidence" value="ECO:0007669"/>
    <property type="project" value="UniProtKB-KW"/>
</dbReference>
<reference evidence="3 4" key="1">
    <citation type="submission" date="2012-09" db="EMBL/GenBank/DDBJ databases">
        <title>Draft Genome Sequences of 6 Strains from Genus Thauera.</title>
        <authorList>
            <person name="Liu B."/>
            <person name="Shapleigh J.P."/>
            <person name="Frostegard A.H."/>
        </authorList>
    </citation>
    <scope>NUCLEOTIDE SEQUENCE [LARGE SCALE GENOMIC DNA]</scope>
    <source>
        <strain evidence="4">47Lol / DSM 12138</strain>
    </source>
</reference>
<comment type="similarity">
    <text evidence="1">Belongs to the bacterial ring-hydroxylating dioxygenase beta subunit family.</text>
</comment>
<dbReference type="GO" id="GO:0019380">
    <property type="term" value="P:3-phenylpropionate catabolic process"/>
    <property type="evidence" value="ECO:0007669"/>
    <property type="project" value="TreeGrafter"/>
</dbReference>
<dbReference type="RefSeq" id="WP_004338042.1">
    <property type="nucleotide sequence ID" value="NZ_AMXE01000033.1"/>
</dbReference>
<evidence type="ECO:0000256" key="2">
    <source>
        <dbReference type="ARBA" id="ARBA00023002"/>
    </source>
</evidence>
<dbReference type="InterPro" id="IPR000391">
    <property type="entry name" value="Rng_hydr_dOase-bsu"/>
</dbReference>
<accession>N6Y0Y5</accession>